<evidence type="ECO:0000256" key="5">
    <source>
        <dbReference type="ARBA" id="ARBA00023002"/>
    </source>
</evidence>
<dbReference type="PANTHER" id="PTHR43013:SF1">
    <property type="entry name" value="GLUTAMYL-TRNA REDUCTASE"/>
    <property type="match status" value="1"/>
</dbReference>
<dbReference type="GO" id="GO:0050661">
    <property type="term" value="F:NADP binding"/>
    <property type="evidence" value="ECO:0007669"/>
    <property type="project" value="InterPro"/>
</dbReference>
<protein>
    <recommendedName>
        <fullName evidence="3">glutamyl-tRNA reductase</fullName>
        <ecNumber evidence="3">1.2.1.70</ecNumber>
    </recommendedName>
</protein>
<dbReference type="InterPro" id="IPR006151">
    <property type="entry name" value="Shikm_DH/Glu-tRNA_Rdtase"/>
</dbReference>
<dbReference type="UniPathway" id="UPA00251">
    <property type="reaction ID" value="UER00316"/>
</dbReference>
<name>X1HFG0_9ZZZZ</name>
<dbReference type="GO" id="GO:0019353">
    <property type="term" value="P:protoporphyrinogen IX biosynthetic process from glutamate"/>
    <property type="evidence" value="ECO:0007669"/>
    <property type="project" value="TreeGrafter"/>
</dbReference>
<dbReference type="AlphaFoldDB" id="X1HFG0"/>
<dbReference type="InterPro" id="IPR036453">
    <property type="entry name" value="GluRdtase_dimer_dom_sf"/>
</dbReference>
<proteinExistence type="inferred from homology"/>
<dbReference type="EMBL" id="BARU01007325">
    <property type="protein sequence ID" value="GAH44018.1"/>
    <property type="molecule type" value="Genomic_DNA"/>
</dbReference>
<dbReference type="InterPro" id="IPR015896">
    <property type="entry name" value="4pyrrol_synth_GluRdtase_dimer"/>
</dbReference>
<dbReference type="InterPro" id="IPR000343">
    <property type="entry name" value="4pyrrol_synth_GluRdtase"/>
</dbReference>
<evidence type="ECO:0000256" key="4">
    <source>
        <dbReference type="ARBA" id="ARBA00022857"/>
    </source>
</evidence>
<keyword evidence="5" id="KW-0560">Oxidoreductase</keyword>
<dbReference type="EC" id="1.2.1.70" evidence="3"/>
<evidence type="ECO:0000256" key="7">
    <source>
        <dbReference type="ARBA" id="ARBA00047464"/>
    </source>
</evidence>
<evidence type="ECO:0000256" key="6">
    <source>
        <dbReference type="ARBA" id="ARBA00023244"/>
    </source>
</evidence>
<evidence type="ECO:0000259" key="9">
    <source>
        <dbReference type="Pfam" id="PF01488"/>
    </source>
</evidence>
<evidence type="ECO:0000256" key="3">
    <source>
        <dbReference type="ARBA" id="ARBA00012970"/>
    </source>
</evidence>
<dbReference type="InterPro" id="IPR036291">
    <property type="entry name" value="NAD(P)-bd_dom_sf"/>
</dbReference>
<dbReference type="GO" id="GO:0008883">
    <property type="term" value="F:glutamyl-tRNA reductase activity"/>
    <property type="evidence" value="ECO:0007669"/>
    <property type="project" value="UniProtKB-EC"/>
</dbReference>
<dbReference type="PANTHER" id="PTHR43013">
    <property type="entry name" value="GLUTAMYL-TRNA REDUCTASE"/>
    <property type="match status" value="1"/>
</dbReference>
<comment type="caution">
    <text evidence="10">The sequence shown here is derived from an EMBL/GenBank/DDBJ whole genome shotgun (WGS) entry which is preliminary data.</text>
</comment>
<keyword evidence="4" id="KW-0521">NADP</keyword>
<evidence type="ECO:0000256" key="1">
    <source>
        <dbReference type="ARBA" id="ARBA00005059"/>
    </source>
</evidence>
<dbReference type="Gene3D" id="3.40.50.720">
    <property type="entry name" value="NAD(P)-binding Rossmann-like Domain"/>
    <property type="match status" value="1"/>
</dbReference>
<dbReference type="SUPFAM" id="SSF69075">
    <property type="entry name" value="Glutamyl tRNA-reductase dimerization domain"/>
    <property type="match status" value="1"/>
</dbReference>
<feature type="domain" description="Tetrapyrrole biosynthesis glutamyl-tRNA reductase dimerisation" evidence="8">
    <location>
        <begin position="171"/>
        <end position="268"/>
    </location>
</feature>
<feature type="domain" description="Quinate/shikimate 5-dehydrogenase/glutamyl-tRNA reductase" evidence="9">
    <location>
        <begin position="20"/>
        <end position="154"/>
    </location>
</feature>
<evidence type="ECO:0000256" key="2">
    <source>
        <dbReference type="ARBA" id="ARBA00005916"/>
    </source>
</evidence>
<evidence type="ECO:0000259" key="8">
    <source>
        <dbReference type="Pfam" id="PF00745"/>
    </source>
</evidence>
<dbReference type="NCBIfam" id="TIGR01035">
    <property type="entry name" value="hemA"/>
    <property type="match status" value="1"/>
</dbReference>
<reference evidence="10" key="1">
    <citation type="journal article" date="2014" name="Front. Microbiol.">
        <title>High frequency of phylogenetically diverse reductive dehalogenase-homologous genes in deep subseafloor sedimentary metagenomes.</title>
        <authorList>
            <person name="Kawai M."/>
            <person name="Futagami T."/>
            <person name="Toyoda A."/>
            <person name="Takaki Y."/>
            <person name="Nishi S."/>
            <person name="Hori S."/>
            <person name="Arai W."/>
            <person name="Tsubouchi T."/>
            <person name="Morono Y."/>
            <person name="Uchiyama I."/>
            <person name="Ito T."/>
            <person name="Fujiyama A."/>
            <person name="Inagaki F."/>
            <person name="Takami H."/>
        </authorList>
    </citation>
    <scope>NUCLEOTIDE SEQUENCE</scope>
    <source>
        <strain evidence="10">Expedition CK06-06</strain>
    </source>
</reference>
<dbReference type="Pfam" id="PF00745">
    <property type="entry name" value="GlutR_dimer"/>
    <property type="match status" value="1"/>
</dbReference>
<dbReference type="FunFam" id="3.40.50.720:FF:000031">
    <property type="entry name" value="Glutamyl-tRNA reductase"/>
    <property type="match status" value="1"/>
</dbReference>
<organism evidence="10">
    <name type="scientific">marine sediment metagenome</name>
    <dbReference type="NCBI Taxonomy" id="412755"/>
    <lineage>
        <taxon>unclassified sequences</taxon>
        <taxon>metagenomes</taxon>
        <taxon>ecological metagenomes</taxon>
    </lineage>
</organism>
<keyword evidence="6" id="KW-0627">Porphyrin biosynthesis</keyword>
<dbReference type="Pfam" id="PF01488">
    <property type="entry name" value="Shikimate_DH"/>
    <property type="match status" value="1"/>
</dbReference>
<dbReference type="SUPFAM" id="SSF51735">
    <property type="entry name" value="NAD(P)-binding Rossmann-fold domains"/>
    <property type="match status" value="1"/>
</dbReference>
<evidence type="ECO:0000313" key="10">
    <source>
        <dbReference type="EMBL" id="GAH44018.1"/>
    </source>
</evidence>
<gene>
    <name evidence="10" type="ORF">S03H2_14431</name>
</gene>
<accession>X1HFG0</accession>
<comment type="pathway">
    <text evidence="1">Porphyrin-containing compound metabolism; protoporphyrin-IX biosynthesis; 5-aminolevulinate from L-glutamyl-tRNA(Glu): step 1/2.</text>
</comment>
<comment type="catalytic activity">
    <reaction evidence="7">
        <text>(S)-4-amino-5-oxopentanoate + tRNA(Glu) + NADP(+) = L-glutamyl-tRNA(Glu) + NADPH + H(+)</text>
        <dbReference type="Rhea" id="RHEA:12344"/>
        <dbReference type="Rhea" id="RHEA-COMP:9663"/>
        <dbReference type="Rhea" id="RHEA-COMP:9680"/>
        <dbReference type="ChEBI" id="CHEBI:15378"/>
        <dbReference type="ChEBI" id="CHEBI:57501"/>
        <dbReference type="ChEBI" id="CHEBI:57783"/>
        <dbReference type="ChEBI" id="CHEBI:58349"/>
        <dbReference type="ChEBI" id="CHEBI:78442"/>
        <dbReference type="ChEBI" id="CHEBI:78520"/>
        <dbReference type="EC" id="1.2.1.70"/>
    </reaction>
</comment>
<comment type="similarity">
    <text evidence="2">Belongs to the glutamyl-tRNA reductase family.</text>
</comment>
<sequence>MRTETGIGDHAVSISYAAVELGRKIFGELERKAVLLIGAGEMAELAVEHLVTNHAGPIFVANRTFERGLEIAERFRGTAIRFEEIRDHLKQVDIVISSTGAPHYILVRDDFKGVMRARKNRPIFLIDIAVPRDIDPEINRITNVYVYDIDDLKSAIEENIEERRQEARRGERIADGAVVQFRRWFQSLDVVPTIIALREKIEEIRQAELKKTFASLASISEDDRGAIDRLTEALVKKILHDPTLFLKQSEHEDKKSLHVDITRRLFNLDEKD</sequence>